<keyword evidence="1" id="KW-0812">Transmembrane</keyword>
<dbReference type="GeneID" id="56036565"/>
<protein>
    <submittedName>
        <fullName evidence="2">Uncharacterized protein</fullName>
    </submittedName>
</protein>
<feature type="transmembrane region" description="Helical" evidence="1">
    <location>
        <begin position="85"/>
        <end position="113"/>
    </location>
</feature>
<dbReference type="RefSeq" id="WP_179267506.1">
    <property type="nucleotide sequence ID" value="NZ_CP058579.1"/>
</dbReference>
<dbReference type="Proteomes" id="UP000509626">
    <property type="component" value="Chromosome"/>
</dbReference>
<organism evidence="2 3">
    <name type="scientific">Halorarum salinum</name>
    <dbReference type="NCBI Taxonomy" id="2743089"/>
    <lineage>
        <taxon>Archaea</taxon>
        <taxon>Methanobacteriati</taxon>
        <taxon>Methanobacteriota</taxon>
        <taxon>Stenosarchaea group</taxon>
        <taxon>Halobacteria</taxon>
        <taxon>Halobacteriales</taxon>
        <taxon>Haloferacaceae</taxon>
        <taxon>Halorarum</taxon>
    </lineage>
</organism>
<sequence length="155" mass="17022">MSELGLLARTIWNYLQLGLGLSLIAYPILQVSNEIFRKIGGEPLPQETFQKPFDTFCNCLFHPIEQGVDDSGQSIWRSEMALKGAVAVTVVSFAVILEVVSLTTVAGISIAGAHLIGWEVEFATLGYKIVAIVVLLIIALMDARYDRINQKIKIS</sequence>
<name>A0A7D5QAF0_9EURY</name>
<keyword evidence="1" id="KW-0472">Membrane</keyword>
<evidence type="ECO:0000313" key="3">
    <source>
        <dbReference type="Proteomes" id="UP000509626"/>
    </source>
</evidence>
<dbReference type="AlphaFoldDB" id="A0A7D5QAF0"/>
<keyword evidence="3" id="KW-1185">Reference proteome</keyword>
<keyword evidence="1" id="KW-1133">Transmembrane helix</keyword>
<proteinExistence type="predicted"/>
<reference evidence="2 3" key="1">
    <citation type="submission" date="2020-06" db="EMBL/GenBank/DDBJ databases">
        <title>NJ-3-1, isolated from saline soil.</title>
        <authorList>
            <person name="Cui H.L."/>
            <person name="Shi X."/>
        </authorList>
    </citation>
    <scope>NUCLEOTIDE SEQUENCE [LARGE SCALE GENOMIC DNA]</scope>
    <source>
        <strain evidence="2 3">NJ-3-1</strain>
    </source>
</reference>
<dbReference type="KEGG" id="halu:HUG12_03860"/>
<evidence type="ECO:0000313" key="2">
    <source>
        <dbReference type="EMBL" id="QLG60920.1"/>
    </source>
</evidence>
<feature type="transmembrane region" description="Helical" evidence="1">
    <location>
        <begin position="125"/>
        <end position="143"/>
    </location>
</feature>
<evidence type="ECO:0000256" key="1">
    <source>
        <dbReference type="SAM" id="Phobius"/>
    </source>
</evidence>
<gene>
    <name evidence="2" type="ORF">HUG12_03860</name>
</gene>
<accession>A0A7D5QAF0</accession>
<dbReference type="EMBL" id="CP058579">
    <property type="protein sequence ID" value="QLG60920.1"/>
    <property type="molecule type" value="Genomic_DNA"/>
</dbReference>
<feature type="transmembrane region" description="Helical" evidence="1">
    <location>
        <begin position="12"/>
        <end position="29"/>
    </location>
</feature>